<accession>A0A5M9KR04</accession>
<dbReference type="EMBL" id="NQIK02000006">
    <property type="protein sequence ID" value="KAF7569393.1"/>
    <property type="molecule type" value="Genomic_DNA"/>
</dbReference>
<evidence type="ECO:0000313" key="2">
    <source>
        <dbReference type="Proteomes" id="UP000245464"/>
    </source>
</evidence>
<reference evidence="1" key="1">
    <citation type="journal article" date="2018" name="BMC Genomics">
        <title>Comparative genomics of the wheat fungal pathogen Pyrenophora tritici-repentis reveals chromosomal variations and genome plasticity.</title>
        <authorList>
            <person name="Moolhuijzen P."/>
            <person name="See P.T."/>
            <person name="Hane J.K."/>
            <person name="Shi G."/>
            <person name="Liu Z."/>
            <person name="Oliver R.P."/>
            <person name="Moffat C.S."/>
        </authorList>
    </citation>
    <scope>NUCLEOTIDE SEQUENCE [LARGE SCALE GENOMIC DNA]</scope>
    <source>
        <strain evidence="1">M4</strain>
    </source>
</reference>
<comment type="caution">
    <text evidence="1">The sequence shown here is derived from an EMBL/GenBank/DDBJ whole genome shotgun (WGS) entry which is preliminary data.</text>
</comment>
<dbReference type="RefSeq" id="XP_065961471.1">
    <property type="nucleotide sequence ID" value="XM_066108286.1"/>
</dbReference>
<dbReference type="KEGG" id="ptrr:90957048"/>
<dbReference type="GeneID" id="90957048"/>
<dbReference type="Proteomes" id="UP000245464">
    <property type="component" value="Chromosome 6"/>
</dbReference>
<evidence type="ECO:0000313" key="1">
    <source>
        <dbReference type="EMBL" id="KAF7569393.1"/>
    </source>
</evidence>
<sequence length="51" mass="5469">MLLQSQIAFVFCAILAAAPVIHAKSVVADGPCNSDEIAGCKTKGYGCWRWK</sequence>
<name>A0A5M9KR04_9PLEO</name>
<proteinExistence type="predicted"/>
<gene>
    <name evidence="1" type="ORF">PtrM4_118080</name>
</gene>
<organism evidence="1 2">
    <name type="scientific">Pyrenophora tritici-repentis</name>
    <dbReference type="NCBI Taxonomy" id="45151"/>
    <lineage>
        <taxon>Eukaryota</taxon>
        <taxon>Fungi</taxon>
        <taxon>Dikarya</taxon>
        <taxon>Ascomycota</taxon>
        <taxon>Pezizomycotina</taxon>
        <taxon>Dothideomycetes</taxon>
        <taxon>Pleosporomycetidae</taxon>
        <taxon>Pleosporales</taxon>
        <taxon>Pleosporineae</taxon>
        <taxon>Pleosporaceae</taxon>
        <taxon>Pyrenophora</taxon>
    </lineage>
</organism>
<protein>
    <submittedName>
        <fullName evidence="1">Uncharacterized protein</fullName>
    </submittedName>
</protein>
<dbReference type="AlphaFoldDB" id="A0A5M9KR04"/>